<protein>
    <recommendedName>
        <fullName evidence="1">Sulfotransferase domain-containing protein</fullName>
    </recommendedName>
</protein>
<proteinExistence type="predicted"/>
<dbReference type="KEGG" id="slh:YH65_10205"/>
<organism evidence="2 3">
    <name type="scientific">Sulfurovum lithotrophicum</name>
    <dbReference type="NCBI Taxonomy" id="206403"/>
    <lineage>
        <taxon>Bacteria</taxon>
        <taxon>Pseudomonadati</taxon>
        <taxon>Campylobacterota</taxon>
        <taxon>Epsilonproteobacteria</taxon>
        <taxon>Campylobacterales</taxon>
        <taxon>Sulfurovaceae</taxon>
        <taxon>Sulfurovum</taxon>
    </lineage>
</organism>
<dbReference type="EMBL" id="CP011308">
    <property type="protein sequence ID" value="AKF25715.1"/>
    <property type="molecule type" value="Genomic_DNA"/>
</dbReference>
<evidence type="ECO:0000259" key="1">
    <source>
        <dbReference type="Pfam" id="PF00685"/>
    </source>
</evidence>
<gene>
    <name evidence="2" type="ORF">YH65_10205</name>
</gene>
<sequence>MTGTGDIQHFLLANRTVLKARGYKYPAHGTDATQILASGNENGLMALYVQKGKKAAVEAVEELYSGNSEDTLLLSSDDFFRFPDETHQLFPEATIIVCLGPQFERLMLNYIHKIRFSDYKETFSIEVEKFYKNKSTHFYLYRLLEKWFSLYSGDKMILQPVWQDLFLENKVYSDFLSQIGIVNSSEFDMPETFSYIPYCRDAVEYKLLVNQLCDGDVEPETNLAIDQGLIQYSKEYYAQGGPVYPLASKELIHKINALYWEKNHAIAQEILHRPDGFMFPRETSEDKQAVYEPLTPERILKLTEYVLRNSPEKGLESFYIEKLDKAKKSSNPVVKQALRAFNVLLLVIEQRMGGDTSETIDEVDAETAEMIGKVETLYLNERYLECIDLIQNKLDIYGSNFLIRHYYLQSLFATVPKGEELALLNQIERNSKQLGDISRFFIYAELLENISLFKRVMDALVVKMYASSFLDLERLMVYTSWIDYDRKEIEKLMRSKYVQLKESNPDKLNSIDVAGVYFLGDQKEISQKTLIVSGNPRSGTTALGDLLNLSDDIGLFLERYNYALGYHPNMFQEEYLFSPVFTSKELNQQNKALRKKVGRSKYIGDKRPRFFVSWPITVQNYEPDDIRVVHISRNIYDVAYSYEQRAKWARDGLDKGWLGNRGTLAACQEANVANMRTLEALKDPRFKDSIYVVEYETIYKSIDNFKKLFAYLDVDWTAALESKVETFLEKSKSLEKKQRILSDENRKIIEEHYDFDMHNEIVKSAKI</sequence>
<dbReference type="GO" id="GO:0008146">
    <property type="term" value="F:sulfotransferase activity"/>
    <property type="evidence" value="ECO:0007669"/>
    <property type="project" value="InterPro"/>
</dbReference>
<dbReference type="Pfam" id="PF00685">
    <property type="entry name" value="Sulfotransfer_1"/>
    <property type="match status" value="1"/>
</dbReference>
<keyword evidence="3" id="KW-1185">Reference proteome</keyword>
<dbReference type="Proteomes" id="UP000034444">
    <property type="component" value="Chromosome"/>
</dbReference>
<dbReference type="SUPFAM" id="SSF52540">
    <property type="entry name" value="P-loop containing nucleoside triphosphate hydrolases"/>
    <property type="match status" value="1"/>
</dbReference>
<dbReference type="Gene3D" id="3.40.50.300">
    <property type="entry name" value="P-loop containing nucleotide triphosphate hydrolases"/>
    <property type="match status" value="1"/>
</dbReference>
<feature type="domain" description="Sulfotransferase" evidence="1">
    <location>
        <begin position="529"/>
        <end position="647"/>
    </location>
</feature>
<reference evidence="3" key="2">
    <citation type="journal article" date="2017" name="Stand. Genomic Sci.">
        <title>Complete genome sequence of the sulfur-oxidizing chemolithoautotrophic Sulfurovum lithotrophicum 42BKTT.</title>
        <authorList>
            <person name="Jeon W."/>
            <person name="Priscilla L."/>
            <person name="Park G."/>
            <person name="Lee H."/>
            <person name="Lee N."/>
            <person name="Lee D."/>
            <person name="Kwon H."/>
            <person name="Ahn I."/>
            <person name="Lee C."/>
            <person name="Lee H."/>
            <person name="Ahn J."/>
        </authorList>
    </citation>
    <scope>NUCLEOTIDE SEQUENCE [LARGE SCALE GENOMIC DNA]</scope>
    <source>
        <strain evidence="3">ATCC BAA-797 / 42BKT</strain>
    </source>
</reference>
<dbReference type="AlphaFoldDB" id="A0A7U4M2N3"/>
<dbReference type="InterPro" id="IPR000863">
    <property type="entry name" value="Sulfotransferase_dom"/>
</dbReference>
<dbReference type="InterPro" id="IPR027417">
    <property type="entry name" value="P-loop_NTPase"/>
</dbReference>
<dbReference type="OrthoDB" id="9766687at2"/>
<name>A0A7U4M2N3_9BACT</name>
<accession>A0A7U4M2N3</accession>
<reference evidence="2 3" key="1">
    <citation type="submission" date="2015-04" db="EMBL/GenBank/DDBJ databases">
        <title>Complete genome sequence of Sulfurovum lithotrophicum ATCC BAA-797T.</title>
        <authorList>
            <person name="Ahn J."/>
            <person name="Park G."/>
            <person name="Jeon W."/>
            <person name="Jang Y."/>
            <person name="Jang M."/>
            <person name="Lee H."/>
            <person name="Lee H."/>
        </authorList>
    </citation>
    <scope>NUCLEOTIDE SEQUENCE [LARGE SCALE GENOMIC DNA]</scope>
    <source>
        <strain evidence="3">ATCC BAA-797 / 42BKT</strain>
    </source>
</reference>
<dbReference type="RefSeq" id="WP_046551777.1">
    <property type="nucleotide sequence ID" value="NZ_CP011308.1"/>
</dbReference>
<evidence type="ECO:0000313" key="2">
    <source>
        <dbReference type="EMBL" id="AKF25715.1"/>
    </source>
</evidence>
<evidence type="ECO:0000313" key="3">
    <source>
        <dbReference type="Proteomes" id="UP000034444"/>
    </source>
</evidence>